<feature type="compositionally biased region" description="Polar residues" evidence="1">
    <location>
        <begin position="47"/>
        <end position="67"/>
    </location>
</feature>
<evidence type="ECO:0000313" key="3">
    <source>
        <dbReference type="Proteomes" id="UP000189229"/>
    </source>
</evidence>
<proteinExistence type="predicted"/>
<dbReference type="EMBL" id="MVBM01000009">
    <property type="protein sequence ID" value="OOK66783.1"/>
    <property type="molecule type" value="Genomic_DNA"/>
</dbReference>
<protein>
    <submittedName>
        <fullName evidence="2">Uncharacterized protein</fullName>
    </submittedName>
</protein>
<dbReference type="Proteomes" id="UP000189229">
    <property type="component" value="Unassembled WGS sequence"/>
</dbReference>
<feature type="region of interest" description="Disordered" evidence="1">
    <location>
        <begin position="45"/>
        <end position="67"/>
    </location>
</feature>
<dbReference type="AlphaFoldDB" id="A0A1V3WIH0"/>
<name>A0A1V3WIH0_MYCKA</name>
<reference evidence="2 3" key="1">
    <citation type="submission" date="2017-02" db="EMBL/GenBank/DDBJ databases">
        <title>Complete genome sequences of Mycobacterium kansasii strains isolated from rhesus macaques.</title>
        <authorList>
            <person name="Panda A."/>
            <person name="Nagaraj S."/>
            <person name="Zhao X."/>
            <person name="Tettelin H."/>
            <person name="Detolla L.J."/>
        </authorList>
    </citation>
    <scope>NUCLEOTIDE SEQUENCE [LARGE SCALE GENOMIC DNA]</scope>
    <source>
        <strain evidence="2 3">11-3813</strain>
    </source>
</reference>
<sequence length="67" mass="6689">MGRHCADTDLGATGDDVAQPATAPRSTSVTDLPGVLVNAGTRVCPPASTTAPTELSIRTASPTVVGR</sequence>
<feature type="region of interest" description="Disordered" evidence="1">
    <location>
        <begin position="1"/>
        <end position="33"/>
    </location>
</feature>
<organism evidence="2 3">
    <name type="scientific">Mycobacterium kansasii</name>
    <dbReference type="NCBI Taxonomy" id="1768"/>
    <lineage>
        <taxon>Bacteria</taxon>
        <taxon>Bacillati</taxon>
        <taxon>Actinomycetota</taxon>
        <taxon>Actinomycetes</taxon>
        <taxon>Mycobacteriales</taxon>
        <taxon>Mycobacteriaceae</taxon>
        <taxon>Mycobacterium</taxon>
    </lineage>
</organism>
<accession>A0A1V3WIH0</accession>
<evidence type="ECO:0000256" key="1">
    <source>
        <dbReference type="SAM" id="MobiDB-lite"/>
    </source>
</evidence>
<evidence type="ECO:0000313" key="2">
    <source>
        <dbReference type="EMBL" id="OOK66783.1"/>
    </source>
</evidence>
<gene>
    <name evidence="2" type="ORF">BZL30_8451</name>
</gene>
<comment type="caution">
    <text evidence="2">The sequence shown here is derived from an EMBL/GenBank/DDBJ whole genome shotgun (WGS) entry which is preliminary data.</text>
</comment>